<name>A0A0D9YDA0_9ORYZ</name>
<reference evidence="1" key="3">
    <citation type="submission" date="2018-05" db="EMBL/GenBank/DDBJ databases">
        <title>OgluRS3 (Oryza glumaepatula Reference Sequence Version 3).</title>
        <authorList>
            <person name="Zhang J."/>
            <person name="Kudrna D."/>
            <person name="Lee S."/>
            <person name="Talag J."/>
            <person name="Welchert J."/>
            <person name="Wing R.A."/>
        </authorList>
    </citation>
    <scope>NUCLEOTIDE SEQUENCE [LARGE SCALE GENOMIC DNA]</scope>
</reference>
<evidence type="ECO:0000313" key="1">
    <source>
        <dbReference type="EnsemblPlants" id="OGLUM01G30690.1"/>
    </source>
</evidence>
<dbReference type="Gramene" id="OGLUM01G30690.1">
    <property type="protein sequence ID" value="OGLUM01G30690.1"/>
    <property type="gene ID" value="OGLUM01G30690"/>
</dbReference>
<sequence length="57" mass="6225">MRKPCWTLQKTLVTSVRSQSKIWGNQGALNLRLLHCAGAMLGFLCPMSSGLHLDAAL</sequence>
<proteinExistence type="predicted"/>
<organism evidence="1">
    <name type="scientific">Oryza glumipatula</name>
    <dbReference type="NCBI Taxonomy" id="40148"/>
    <lineage>
        <taxon>Eukaryota</taxon>
        <taxon>Viridiplantae</taxon>
        <taxon>Streptophyta</taxon>
        <taxon>Embryophyta</taxon>
        <taxon>Tracheophyta</taxon>
        <taxon>Spermatophyta</taxon>
        <taxon>Magnoliopsida</taxon>
        <taxon>Liliopsida</taxon>
        <taxon>Poales</taxon>
        <taxon>Poaceae</taxon>
        <taxon>BOP clade</taxon>
        <taxon>Oryzoideae</taxon>
        <taxon>Oryzeae</taxon>
        <taxon>Oryzinae</taxon>
        <taxon>Oryza</taxon>
    </lineage>
</organism>
<reference evidence="1" key="2">
    <citation type="submission" date="2015-04" db="UniProtKB">
        <authorList>
            <consortium name="EnsemblPlants"/>
        </authorList>
    </citation>
    <scope>IDENTIFICATION</scope>
</reference>
<accession>A0A0D9YDA0</accession>
<reference evidence="1" key="1">
    <citation type="submission" date="2013-08" db="EMBL/GenBank/DDBJ databases">
        <title>Oryza genome evolution.</title>
        <authorList>
            <person name="Wing R.A."/>
            <person name="Panaud O."/>
            <person name="Oliveira A.C."/>
        </authorList>
    </citation>
    <scope>NUCLEOTIDE SEQUENCE</scope>
</reference>
<dbReference type="Proteomes" id="UP000026961">
    <property type="component" value="Chromosome 1"/>
</dbReference>
<dbReference type="EnsemblPlants" id="OGLUM01G30690.1">
    <property type="protein sequence ID" value="OGLUM01G30690.1"/>
    <property type="gene ID" value="OGLUM01G30690"/>
</dbReference>
<protein>
    <submittedName>
        <fullName evidence="1">Uncharacterized protein</fullName>
    </submittedName>
</protein>
<evidence type="ECO:0000313" key="2">
    <source>
        <dbReference type="Proteomes" id="UP000026961"/>
    </source>
</evidence>
<dbReference type="HOGENOM" id="CLU_2999704_0_0_1"/>
<dbReference type="AlphaFoldDB" id="A0A0D9YDA0"/>
<keyword evidence="2" id="KW-1185">Reference proteome</keyword>